<comment type="caution">
    <text evidence="2">The sequence shown here is derived from an EMBL/GenBank/DDBJ whole genome shotgun (WGS) entry which is preliminary data.</text>
</comment>
<keyword evidence="3" id="KW-1185">Reference proteome</keyword>
<evidence type="ECO:0000313" key="3">
    <source>
        <dbReference type="Proteomes" id="UP001162156"/>
    </source>
</evidence>
<name>A0AAV8WII2_9CUCU</name>
<evidence type="ECO:0000313" key="2">
    <source>
        <dbReference type="EMBL" id="KAJ8926296.1"/>
    </source>
</evidence>
<feature type="region of interest" description="Disordered" evidence="1">
    <location>
        <begin position="1"/>
        <end position="23"/>
    </location>
</feature>
<dbReference type="AlphaFoldDB" id="A0AAV8WII2"/>
<sequence length="72" mass="7728">MNLDQSLEGSQCIEADSAADSDGLEKSETYALLRIGDALCSNETVMPCSNKESNVLLQQENDVDVGGSTKCW</sequence>
<protein>
    <submittedName>
        <fullName evidence="2">Uncharacterized protein</fullName>
    </submittedName>
</protein>
<dbReference type="EMBL" id="JANEYF010005932">
    <property type="protein sequence ID" value="KAJ8926296.1"/>
    <property type="molecule type" value="Genomic_DNA"/>
</dbReference>
<dbReference type="Proteomes" id="UP001162156">
    <property type="component" value="Unassembled WGS sequence"/>
</dbReference>
<reference evidence="2" key="1">
    <citation type="journal article" date="2023" name="Insect Mol. Biol.">
        <title>Genome sequencing provides insights into the evolution of gene families encoding plant cell wall-degrading enzymes in longhorned beetles.</title>
        <authorList>
            <person name="Shin N.R."/>
            <person name="Okamura Y."/>
            <person name="Kirsch R."/>
            <person name="Pauchet Y."/>
        </authorList>
    </citation>
    <scope>NUCLEOTIDE SEQUENCE</scope>
    <source>
        <strain evidence="2">RBIC_L_NR</strain>
    </source>
</reference>
<organism evidence="2 3">
    <name type="scientific">Rhamnusium bicolor</name>
    <dbReference type="NCBI Taxonomy" id="1586634"/>
    <lineage>
        <taxon>Eukaryota</taxon>
        <taxon>Metazoa</taxon>
        <taxon>Ecdysozoa</taxon>
        <taxon>Arthropoda</taxon>
        <taxon>Hexapoda</taxon>
        <taxon>Insecta</taxon>
        <taxon>Pterygota</taxon>
        <taxon>Neoptera</taxon>
        <taxon>Endopterygota</taxon>
        <taxon>Coleoptera</taxon>
        <taxon>Polyphaga</taxon>
        <taxon>Cucujiformia</taxon>
        <taxon>Chrysomeloidea</taxon>
        <taxon>Cerambycidae</taxon>
        <taxon>Lepturinae</taxon>
        <taxon>Rhagiini</taxon>
        <taxon>Rhamnusium</taxon>
    </lineage>
</organism>
<proteinExistence type="predicted"/>
<evidence type="ECO:0000256" key="1">
    <source>
        <dbReference type="SAM" id="MobiDB-lite"/>
    </source>
</evidence>
<accession>A0AAV8WII2</accession>
<gene>
    <name evidence="2" type="ORF">NQ314_021355</name>
</gene>